<gene>
    <name evidence="1" type="ORF">Ae201684_014968</name>
</gene>
<evidence type="ECO:0000313" key="1">
    <source>
        <dbReference type="EMBL" id="KAF0726825.1"/>
    </source>
</evidence>
<keyword evidence="2" id="KW-1185">Reference proteome</keyword>
<dbReference type="Proteomes" id="UP000481153">
    <property type="component" value="Unassembled WGS sequence"/>
</dbReference>
<organism evidence="1 2">
    <name type="scientific">Aphanomyces euteiches</name>
    <dbReference type="NCBI Taxonomy" id="100861"/>
    <lineage>
        <taxon>Eukaryota</taxon>
        <taxon>Sar</taxon>
        <taxon>Stramenopiles</taxon>
        <taxon>Oomycota</taxon>
        <taxon>Saprolegniomycetes</taxon>
        <taxon>Saprolegniales</taxon>
        <taxon>Verrucalvaceae</taxon>
        <taxon>Aphanomyces</taxon>
    </lineage>
</organism>
<reference evidence="1 2" key="1">
    <citation type="submission" date="2019-07" db="EMBL/GenBank/DDBJ databases">
        <title>Genomics analysis of Aphanomyces spp. identifies a new class of oomycete effector associated with host adaptation.</title>
        <authorList>
            <person name="Gaulin E."/>
        </authorList>
    </citation>
    <scope>NUCLEOTIDE SEQUENCE [LARGE SCALE GENOMIC DNA]</scope>
    <source>
        <strain evidence="1 2">ATCC 201684</strain>
    </source>
</reference>
<comment type="caution">
    <text evidence="1">The sequence shown here is derived from an EMBL/GenBank/DDBJ whole genome shotgun (WGS) entry which is preliminary data.</text>
</comment>
<name>A0A6G0WHZ7_9STRA</name>
<protein>
    <submittedName>
        <fullName evidence="1">Uncharacterized protein</fullName>
    </submittedName>
</protein>
<evidence type="ECO:0000313" key="2">
    <source>
        <dbReference type="Proteomes" id="UP000481153"/>
    </source>
</evidence>
<sequence length="182" mass="21070">MELRTQYTVMGNTRAVADVIWNPNVRSSPQHAVQAIDMVHDHLLYISMDYGPLKYKFLQLAAMFELDGRIVITNSTIAFDERFPMVDGESRVHGYAWTVLDPLEDGRTLCRKSIWQYTPVNKHGPLTLEEIGILVQDELRSQEPRENIITKFQDVIEDGNIMQREVQIRAKFPPRRSIFVIP</sequence>
<accession>A0A6G0WHZ7</accession>
<dbReference type="VEuPathDB" id="FungiDB:AeMF1_013587"/>
<dbReference type="EMBL" id="VJMJ01000205">
    <property type="protein sequence ID" value="KAF0726825.1"/>
    <property type="molecule type" value="Genomic_DNA"/>
</dbReference>
<dbReference type="AlphaFoldDB" id="A0A6G0WHZ7"/>
<proteinExistence type="predicted"/>